<dbReference type="PANTHER" id="PTHR24376:SF250">
    <property type="entry name" value="ZINC FINGER PROTEIN 770"/>
    <property type="match status" value="1"/>
</dbReference>
<dbReference type="Gene3D" id="3.30.160.60">
    <property type="entry name" value="Classic Zinc Finger"/>
    <property type="match status" value="9"/>
</dbReference>
<evidence type="ECO:0000256" key="3">
    <source>
        <dbReference type="ARBA" id="ARBA00022737"/>
    </source>
</evidence>
<feature type="domain" description="C2H2-type" evidence="10">
    <location>
        <begin position="868"/>
        <end position="896"/>
    </location>
</feature>
<feature type="domain" description="C2H2-type" evidence="10">
    <location>
        <begin position="941"/>
        <end position="963"/>
    </location>
</feature>
<dbReference type="Proteomes" id="UP000504632">
    <property type="component" value="Chromosome 9"/>
</dbReference>
<dbReference type="SMART" id="SM00355">
    <property type="entry name" value="ZnF_C2H2"/>
    <property type="match status" value="14"/>
</dbReference>
<keyword evidence="2" id="KW-0479">Metal-binding</keyword>
<dbReference type="InParanoid" id="A0A6J2W659"/>
<name>A0A6J2W659_CHACN</name>
<dbReference type="AlphaFoldDB" id="A0A6J2W659"/>
<dbReference type="PROSITE" id="PS00028">
    <property type="entry name" value="ZINC_FINGER_C2H2_1"/>
    <property type="match status" value="12"/>
</dbReference>
<feature type="domain" description="C2H2-type" evidence="10">
    <location>
        <begin position="547"/>
        <end position="574"/>
    </location>
</feature>
<evidence type="ECO:0000256" key="1">
    <source>
        <dbReference type="ARBA" id="ARBA00004123"/>
    </source>
</evidence>
<dbReference type="GeneID" id="115821282"/>
<feature type="domain" description="C2H2-type" evidence="10">
    <location>
        <begin position="616"/>
        <end position="643"/>
    </location>
</feature>
<evidence type="ECO:0000259" key="10">
    <source>
        <dbReference type="PROSITE" id="PS50157"/>
    </source>
</evidence>
<feature type="region of interest" description="Disordered" evidence="9">
    <location>
        <begin position="1"/>
        <end position="43"/>
    </location>
</feature>
<feature type="domain" description="C2H2-type" evidence="10">
    <location>
        <begin position="575"/>
        <end position="607"/>
    </location>
</feature>
<feature type="domain" description="C2H2-type" evidence="10">
    <location>
        <begin position="434"/>
        <end position="461"/>
    </location>
</feature>
<dbReference type="RefSeq" id="XP_030640930.1">
    <property type="nucleotide sequence ID" value="XM_030785070.1"/>
</dbReference>
<sequence length="1148" mass="131139">MNSQHCTNSQLNPGADSTPALSSTRQKRGRPQKKELVSPDLKTVGTMKEIDHYSFPTEANGPASSTYTTTAKTASVPAVVALRRPCKIDRRRKRFRKMKAMEMERLTEKEKVSSLCQDPLSGVGHISTNSTLVKFEPDHNAEKATSLIQQVSTSRKTTYGNRKRHKIKRSVWNRKRIVQDTQLKVHQDTAVKQMCENKESVNNSKDFPVEKERASAESMDTYEHDSLSPQKTQSMLPVHVLQTRTMKVEFTDGNPPCDDISVENEKLLHNVTVNLQPEYCRDDQLAKTNVDQDVQVKLKEMPCILNIKSSKRMKEEGVFLQNTLTDFSKAVKETGETTSKDSCCKPLNNEDKQEHVVVVGQRNQYLKLKDSHSSDISSDEVLAENSNGDCNGSLSRGRPRKEKKPIKCEYCDRLFNHLSPYIIHRRIHTGEKPFSCQECGRSFAQLSNLRSHYKVHKGSSKQHFRYSNKSNKFPLQRDNQRQSKLHATGSSKQLRTVENFDSDCFVTPDNTSPKKGKVQVCPYCGKAFRFRSVLNIHLRVHSGEKPYLCRVCGKGFTQACSVRIHERIHWSVKPFLCSKCGKGFSQIGTLKGHTCHGNKQIHSTLKDMEVSGAVTFRCHLCKECFDHRHAYELHLQTHTDIQRYTCDVCGEKYSLLSELNAHQNFCLNMKILDTKPDHSEPVVKPQVNSQHLQHTQSICAAVKLETPQPKKHSNQFLTPLSLRSHSIQPQRHKKYLSLLSCPIKKMVTSVYDSQYNFKHQPFKNGRFVSQLNSVDQKSDPRKYFCPRCGRLFRHVGRLRAHMLTHARGQSYTCGCCGKTLENWSKFWRHQRIHRQKHGRFFCPTCGQGFRFVGVYEKHLQEHPELNAYFCPICPHTFSSAKRLRDHQVEWHGACMPYICDICGKGFRSPVILERHKVAHRQILSQMDNFCEVEVRPSAVPYQCGKCDSSFKTLDLLFHHQILHPCRSRQSDGSNHCTRNQDLHQAAHSSASTCEPTGYNPQCVKDCPSTLPSDRTNNKPLKVRSQSKHANLPHHLLLSETVFLHPMHRQKNLSAQNTIDADTPLWSDAHFDPHSQSKEAQDVNKLQCTGSAVHTNYQVSVEPSPRDLSAVTDKMEERTEVVGCTECNATFTAIPLLFQHYLQHAREEV</sequence>
<feature type="domain" description="C2H2-type" evidence="10">
    <location>
        <begin position="897"/>
        <end position="919"/>
    </location>
</feature>
<keyword evidence="5" id="KW-0862">Zinc</keyword>
<dbReference type="FunFam" id="3.30.160.60:FF:000340">
    <property type="entry name" value="zinc finger protein 473 isoform X1"/>
    <property type="match status" value="1"/>
</dbReference>
<gene>
    <name evidence="12" type="primary">LOC115821282</name>
</gene>
<feature type="domain" description="C2H2-type" evidence="10">
    <location>
        <begin position="783"/>
        <end position="810"/>
    </location>
</feature>
<feature type="compositionally biased region" description="Polar residues" evidence="9">
    <location>
        <begin position="384"/>
        <end position="394"/>
    </location>
</feature>
<evidence type="ECO:0000256" key="5">
    <source>
        <dbReference type="ARBA" id="ARBA00022833"/>
    </source>
</evidence>
<keyword evidence="7" id="KW-0539">Nucleus</keyword>
<proteinExistence type="predicted"/>
<feature type="domain" description="C2H2-type" evidence="10">
    <location>
        <begin position="811"/>
        <end position="838"/>
    </location>
</feature>
<reference evidence="12" key="1">
    <citation type="submission" date="2025-08" db="UniProtKB">
        <authorList>
            <consortium name="RefSeq"/>
        </authorList>
    </citation>
    <scope>IDENTIFICATION</scope>
</reference>
<evidence type="ECO:0000256" key="2">
    <source>
        <dbReference type="ARBA" id="ARBA00022723"/>
    </source>
</evidence>
<dbReference type="SUPFAM" id="SSF57667">
    <property type="entry name" value="beta-beta-alpha zinc fingers"/>
    <property type="match status" value="6"/>
</dbReference>
<feature type="region of interest" description="Disordered" evidence="9">
    <location>
        <begin position="376"/>
        <end position="400"/>
    </location>
</feature>
<dbReference type="PROSITE" id="PS50157">
    <property type="entry name" value="ZINC_FINGER_C2H2_2"/>
    <property type="match status" value="13"/>
</dbReference>
<organism evidence="11 12">
    <name type="scientific">Chanos chanos</name>
    <name type="common">Milkfish</name>
    <name type="synonym">Mugil chanos</name>
    <dbReference type="NCBI Taxonomy" id="29144"/>
    <lineage>
        <taxon>Eukaryota</taxon>
        <taxon>Metazoa</taxon>
        <taxon>Chordata</taxon>
        <taxon>Craniata</taxon>
        <taxon>Vertebrata</taxon>
        <taxon>Euteleostomi</taxon>
        <taxon>Actinopterygii</taxon>
        <taxon>Neopterygii</taxon>
        <taxon>Teleostei</taxon>
        <taxon>Ostariophysi</taxon>
        <taxon>Gonorynchiformes</taxon>
        <taxon>Chanidae</taxon>
        <taxon>Chanos</taxon>
    </lineage>
</organism>
<keyword evidence="6" id="KW-0238">DNA-binding</keyword>
<evidence type="ECO:0000256" key="7">
    <source>
        <dbReference type="ARBA" id="ARBA00023242"/>
    </source>
</evidence>
<protein>
    <submittedName>
        <fullName evidence="12">Zinc finger protein 227</fullName>
    </submittedName>
</protein>
<dbReference type="FunFam" id="3.30.160.60:FF:001004">
    <property type="entry name" value="Zinc finger protein 426"/>
    <property type="match status" value="1"/>
</dbReference>
<keyword evidence="11" id="KW-1185">Reference proteome</keyword>
<dbReference type="PANTHER" id="PTHR24376">
    <property type="entry name" value="ZINC FINGER PROTEIN"/>
    <property type="match status" value="1"/>
</dbReference>
<evidence type="ECO:0000256" key="4">
    <source>
        <dbReference type="ARBA" id="ARBA00022771"/>
    </source>
</evidence>
<dbReference type="InterPro" id="IPR013087">
    <property type="entry name" value="Znf_C2H2_type"/>
</dbReference>
<dbReference type="GO" id="GO:0005634">
    <property type="term" value="C:nucleus"/>
    <property type="evidence" value="ECO:0007669"/>
    <property type="project" value="UniProtKB-SubCell"/>
</dbReference>
<keyword evidence="3" id="KW-0677">Repeat</keyword>
<keyword evidence="4 8" id="KW-0863">Zinc-finger</keyword>
<feature type="domain" description="C2H2-type" evidence="10">
    <location>
        <begin position="1121"/>
        <end position="1148"/>
    </location>
</feature>
<dbReference type="GO" id="GO:0000978">
    <property type="term" value="F:RNA polymerase II cis-regulatory region sequence-specific DNA binding"/>
    <property type="evidence" value="ECO:0007669"/>
    <property type="project" value="TreeGrafter"/>
</dbReference>
<accession>A0A6J2W659</accession>
<dbReference type="Pfam" id="PF00096">
    <property type="entry name" value="zf-C2H2"/>
    <property type="match status" value="4"/>
</dbReference>
<feature type="region of interest" description="Disordered" evidence="9">
    <location>
        <begin position="459"/>
        <end position="490"/>
    </location>
</feature>
<feature type="domain" description="C2H2-type" evidence="10">
    <location>
        <begin position="406"/>
        <end position="433"/>
    </location>
</feature>
<feature type="domain" description="C2H2-type" evidence="10">
    <location>
        <begin position="840"/>
        <end position="867"/>
    </location>
</feature>
<evidence type="ECO:0000256" key="9">
    <source>
        <dbReference type="SAM" id="MobiDB-lite"/>
    </source>
</evidence>
<dbReference type="OrthoDB" id="8649463at2759"/>
<dbReference type="GO" id="GO:0001228">
    <property type="term" value="F:DNA-binding transcription activator activity, RNA polymerase II-specific"/>
    <property type="evidence" value="ECO:0007669"/>
    <property type="project" value="TreeGrafter"/>
</dbReference>
<comment type="subcellular location">
    <subcellularLocation>
        <location evidence="1">Nucleus</location>
    </subcellularLocation>
</comment>
<evidence type="ECO:0000313" key="12">
    <source>
        <dbReference type="RefSeq" id="XP_030640930.1"/>
    </source>
</evidence>
<feature type="compositionally biased region" description="Polar residues" evidence="9">
    <location>
        <begin position="1"/>
        <end position="12"/>
    </location>
</feature>
<evidence type="ECO:0000256" key="8">
    <source>
        <dbReference type="PROSITE-ProRule" id="PRU00042"/>
    </source>
</evidence>
<dbReference type="FunFam" id="3.30.160.60:FF:001155">
    <property type="entry name" value="Zinc finger 30C"/>
    <property type="match status" value="1"/>
</dbReference>
<dbReference type="InterPro" id="IPR036236">
    <property type="entry name" value="Znf_C2H2_sf"/>
</dbReference>
<dbReference type="GO" id="GO:0008270">
    <property type="term" value="F:zinc ion binding"/>
    <property type="evidence" value="ECO:0007669"/>
    <property type="project" value="UniProtKB-KW"/>
</dbReference>
<evidence type="ECO:0000256" key="6">
    <source>
        <dbReference type="ARBA" id="ARBA00023125"/>
    </source>
</evidence>
<evidence type="ECO:0000313" key="11">
    <source>
        <dbReference type="Proteomes" id="UP000504632"/>
    </source>
</evidence>
<feature type="domain" description="C2H2-type" evidence="10">
    <location>
        <begin position="519"/>
        <end position="546"/>
    </location>
</feature>